<dbReference type="InterPro" id="IPR016518">
    <property type="entry name" value="Alpha-L-fucosidase"/>
</dbReference>
<accession>A0A919YMW0</accession>
<dbReference type="InterPro" id="IPR049053">
    <property type="entry name" value="AFCA-like_C"/>
</dbReference>
<feature type="domain" description="Glycosyl hydrolase family 95 N-terminal" evidence="1">
    <location>
        <begin position="9"/>
        <end position="256"/>
    </location>
</feature>
<dbReference type="GO" id="GO:0004560">
    <property type="term" value="F:alpha-L-fucosidase activity"/>
    <property type="evidence" value="ECO:0007669"/>
    <property type="project" value="InterPro"/>
</dbReference>
<feature type="domain" description="Alpha fucosidase A-like C-terminal" evidence="2">
    <location>
        <begin position="688"/>
        <end position="776"/>
    </location>
</feature>
<feature type="domain" description="Glycosyl hydrolase family 95 catalytic" evidence="3">
    <location>
        <begin position="284"/>
        <end position="686"/>
    </location>
</feature>
<dbReference type="InterPro" id="IPR054363">
    <property type="entry name" value="GH95_cat"/>
</dbReference>
<dbReference type="SUPFAM" id="SSF48208">
    <property type="entry name" value="Six-hairpin glycosidases"/>
    <property type="match status" value="1"/>
</dbReference>
<keyword evidence="4" id="KW-0378">Hydrolase</keyword>
<evidence type="ECO:0000259" key="2">
    <source>
        <dbReference type="Pfam" id="PF21307"/>
    </source>
</evidence>
<reference evidence="4" key="1">
    <citation type="submission" date="2021-03" db="EMBL/GenBank/DDBJ databases">
        <title>Antimicrobial resistance genes in bacteria isolated from Japanese honey, and their potential for conferring macrolide and lincosamide resistance in the American foulbrood pathogen Paenibacillus larvae.</title>
        <authorList>
            <person name="Okamoto M."/>
            <person name="Kumagai M."/>
            <person name="Kanamori H."/>
            <person name="Takamatsu D."/>
        </authorList>
    </citation>
    <scope>NUCLEOTIDE SEQUENCE</scope>
    <source>
        <strain evidence="4">J40TS1</strain>
    </source>
</reference>
<dbReference type="InterPro" id="IPR008928">
    <property type="entry name" value="6-hairpin_glycosidase_sf"/>
</dbReference>
<dbReference type="InterPro" id="IPR027414">
    <property type="entry name" value="GH95_N_dom"/>
</dbReference>
<evidence type="ECO:0000259" key="3">
    <source>
        <dbReference type="Pfam" id="PF22124"/>
    </source>
</evidence>
<sequence>MLNKPLHHLWYKQPALEWEQALPIGNGKIGAMVFGTIEQEQLQLNEDTLWSGFPRDTNNYEALRHLQRARQLISEGSYAEAEALIESKMLALNCQAYQPFGDLLVQWHNAPAEVDYYERGLDLQTAVAYTQIKADQSHYSRQAWVSAAHPVYVLSYVSEGQQAAMSMQASFKLPHPYKTSATSQFYIVDGRCPSHIADNYFGDHPYSVQYEDDKGIIFQSKLKAISDGRISYSEQGITVEQATYVHFIGSVATSFTAFNEQPHQSYERLSAQNDEYHAQIAGYSYEELLNAHILEHQRLYSRVGFSLEAEAELEALPTDERLERYKQGGQDNGLESLYFHYGRYLLITSSRPGTQPANLQGIWNHRVQPPWNSDYTTNINTQMNYWPAELVSLSECHEPLLRMVEELQETGSRTARIHYHASGWVAHHNVDLWRMSSPTAGHPSWAFWPMGGVWLAQHLWERYLFHPDATYLKERAYPVLKGAAQFCLDWLVEDEQGRLITSPSSSPENKFEYGDGQVSSVAQASAMDITLISELFQHIIEASQIIGEDERFRQQVQNALDKLPKLKINERGLLQEWDTDFAEHEPGHRHVSHLYGLYPGTTIDQPELIEAARSTLKSRIANGGGHTGWSCAWLINLYARLEMEQETHQFIRTLLARSTYPNLFDAHPPFQIDGNFGGVAGIVEALVQSHKGAIELLPALPSVWQQGEISGLTARGGFQLSLSWQQGKLTHATIKSLYGQPLVVSYKKGSINIVDEATGQRYSGNEQLNTIKGGSYLVQLTP</sequence>
<dbReference type="FunFam" id="1.50.10.10:FF:000028">
    <property type="entry name" value="Alpha-L-fucosidase 2"/>
    <property type="match status" value="1"/>
</dbReference>
<evidence type="ECO:0000313" key="5">
    <source>
        <dbReference type="Proteomes" id="UP000683139"/>
    </source>
</evidence>
<dbReference type="InterPro" id="IPR012341">
    <property type="entry name" value="6hp_glycosidase-like_sf"/>
</dbReference>
<dbReference type="AlphaFoldDB" id="A0A919YMW0"/>
<dbReference type="Pfam" id="PF22124">
    <property type="entry name" value="Glyco_hydro_95_cat"/>
    <property type="match status" value="1"/>
</dbReference>
<organism evidence="4 5">
    <name type="scientific">Paenibacillus montaniterrae</name>
    <dbReference type="NCBI Taxonomy" id="429341"/>
    <lineage>
        <taxon>Bacteria</taxon>
        <taxon>Bacillati</taxon>
        <taxon>Bacillota</taxon>
        <taxon>Bacilli</taxon>
        <taxon>Bacillales</taxon>
        <taxon>Paenibacillaceae</taxon>
        <taxon>Paenibacillus</taxon>
    </lineage>
</organism>
<dbReference type="GO" id="GO:0005975">
    <property type="term" value="P:carbohydrate metabolic process"/>
    <property type="evidence" value="ECO:0007669"/>
    <property type="project" value="InterPro"/>
</dbReference>
<keyword evidence="5" id="KW-1185">Reference proteome</keyword>
<name>A0A919YMW0_9BACL</name>
<dbReference type="Pfam" id="PF21307">
    <property type="entry name" value="Glyco_hydro_95_C"/>
    <property type="match status" value="1"/>
</dbReference>
<proteinExistence type="predicted"/>
<dbReference type="PIRSF" id="PIRSF007663">
    <property type="entry name" value="UCP007663"/>
    <property type="match status" value="1"/>
</dbReference>
<evidence type="ECO:0000259" key="1">
    <source>
        <dbReference type="Pfam" id="PF14498"/>
    </source>
</evidence>
<comment type="caution">
    <text evidence="4">The sequence shown here is derived from an EMBL/GenBank/DDBJ whole genome shotgun (WGS) entry which is preliminary data.</text>
</comment>
<gene>
    <name evidence="4" type="ORF">J40TS1_24550</name>
</gene>
<dbReference type="RefSeq" id="WP_213515432.1">
    <property type="nucleotide sequence ID" value="NZ_BOSE01000004.1"/>
</dbReference>
<dbReference type="Pfam" id="PF14498">
    <property type="entry name" value="Glyco_hyd_65N_2"/>
    <property type="match status" value="1"/>
</dbReference>
<dbReference type="PANTHER" id="PTHR31084:SF0">
    <property type="entry name" value="ALPHA-L-FUCOSIDASE 2"/>
    <property type="match status" value="1"/>
</dbReference>
<dbReference type="EMBL" id="BOSE01000004">
    <property type="protein sequence ID" value="GIP16813.1"/>
    <property type="molecule type" value="Genomic_DNA"/>
</dbReference>
<dbReference type="PANTHER" id="PTHR31084">
    <property type="entry name" value="ALPHA-L-FUCOSIDASE 2"/>
    <property type="match status" value="1"/>
</dbReference>
<protein>
    <submittedName>
        <fullName evidence="4">Alpha/beta hydrolase</fullName>
    </submittedName>
</protein>
<evidence type="ECO:0000313" key="4">
    <source>
        <dbReference type="EMBL" id="GIP16813.1"/>
    </source>
</evidence>
<dbReference type="Proteomes" id="UP000683139">
    <property type="component" value="Unassembled WGS sequence"/>
</dbReference>
<dbReference type="Gene3D" id="1.50.10.10">
    <property type="match status" value="1"/>
</dbReference>